<accession>A0A9N9WSS6</accession>
<dbReference type="PANTHER" id="PTHR33966">
    <property type="entry name" value="PROTEIN ODR-4 HOMOLOG"/>
    <property type="match status" value="1"/>
</dbReference>
<evidence type="ECO:0000313" key="7">
    <source>
        <dbReference type="EMBL" id="CAG9804660.1"/>
    </source>
</evidence>
<comment type="subcellular location">
    <subcellularLocation>
        <location evidence="1">Membrane</location>
    </subcellularLocation>
</comment>
<dbReference type="EMBL" id="OU895878">
    <property type="protein sequence ID" value="CAG9804660.1"/>
    <property type="molecule type" value="Genomic_DNA"/>
</dbReference>
<evidence type="ECO:0000256" key="3">
    <source>
        <dbReference type="ARBA" id="ARBA00022692"/>
    </source>
</evidence>
<keyword evidence="4 6" id="KW-1133">Transmembrane helix</keyword>
<evidence type="ECO:0000256" key="2">
    <source>
        <dbReference type="ARBA" id="ARBA00010131"/>
    </source>
</evidence>
<keyword evidence="5 6" id="KW-0472">Membrane</keyword>
<evidence type="ECO:0000256" key="5">
    <source>
        <dbReference type="ARBA" id="ARBA00023136"/>
    </source>
</evidence>
<name>A0A9N9WSS6_9DIPT</name>
<dbReference type="OrthoDB" id="21458at2759"/>
<gene>
    <name evidence="7" type="ORF">CHIRRI_LOCUS7542</name>
</gene>
<dbReference type="GO" id="GO:0008104">
    <property type="term" value="P:intracellular protein localization"/>
    <property type="evidence" value="ECO:0007669"/>
    <property type="project" value="TreeGrafter"/>
</dbReference>
<organism evidence="7 8">
    <name type="scientific">Chironomus riparius</name>
    <dbReference type="NCBI Taxonomy" id="315576"/>
    <lineage>
        <taxon>Eukaryota</taxon>
        <taxon>Metazoa</taxon>
        <taxon>Ecdysozoa</taxon>
        <taxon>Arthropoda</taxon>
        <taxon>Hexapoda</taxon>
        <taxon>Insecta</taxon>
        <taxon>Pterygota</taxon>
        <taxon>Neoptera</taxon>
        <taxon>Endopterygota</taxon>
        <taxon>Diptera</taxon>
        <taxon>Nematocera</taxon>
        <taxon>Chironomoidea</taxon>
        <taxon>Chironomidae</taxon>
        <taxon>Chironominae</taxon>
        <taxon>Chironomus</taxon>
    </lineage>
</organism>
<evidence type="ECO:0000256" key="1">
    <source>
        <dbReference type="ARBA" id="ARBA00004370"/>
    </source>
</evidence>
<reference evidence="7" key="2">
    <citation type="submission" date="2022-10" db="EMBL/GenBank/DDBJ databases">
        <authorList>
            <consortium name="ENA_rothamsted_submissions"/>
            <consortium name="culmorum"/>
            <person name="King R."/>
        </authorList>
    </citation>
    <scope>NUCLEOTIDE SEQUENCE</scope>
</reference>
<evidence type="ECO:0000256" key="6">
    <source>
        <dbReference type="SAM" id="Phobius"/>
    </source>
</evidence>
<protein>
    <submittedName>
        <fullName evidence="7">Uncharacterized protein</fullName>
    </submittedName>
</protein>
<dbReference type="Pfam" id="PF14778">
    <property type="entry name" value="ODR4-like"/>
    <property type="match status" value="1"/>
</dbReference>
<dbReference type="GO" id="GO:0016020">
    <property type="term" value="C:membrane"/>
    <property type="evidence" value="ECO:0007669"/>
    <property type="project" value="UniProtKB-SubCell"/>
</dbReference>
<feature type="transmembrane region" description="Helical" evidence="6">
    <location>
        <begin position="425"/>
        <end position="448"/>
    </location>
</feature>
<keyword evidence="8" id="KW-1185">Reference proteome</keyword>
<evidence type="ECO:0000313" key="8">
    <source>
        <dbReference type="Proteomes" id="UP001153620"/>
    </source>
</evidence>
<sequence>MRSVVCDSAAEDLLASYGKTNKLAVGLLIGQIVENGKDFIVHLAKTPHSEQNKIEETTEELSNIADIKNSLVAEHALNAIRMIVGGFNILGLFVVSEANIMSDNSALQKLKTVLMDIKSTLDSNGILYANTDEQDNGDKLVLNYITSHKNYICKTISTDPSKATSPSPVDFKFVSKGIDWYEFETIYEIDTAFPLLHSNNHFDTEKYIMATIDDIAGNLAKSIMFFNGDPQSIDTTVEKFIKDGSGDSSKVKVTIYSEAFQAPLTASKNGILTPHESLVYYTGIVASRIYGSPRSTIAEIEKFILNDIIRSITTRLQIYYDALLANDDGGNDNDEDQDVNSTIPPRRVFFHPVNSPISFCDYLFQNENEETTVKQSMDILGVDLDSSDVDISAEAVAQLKVLEKCDSPGICEETVNLTTNDSGKLILILGIIGLVIALIVSVALHFLLK</sequence>
<dbReference type="AlphaFoldDB" id="A0A9N9WSS6"/>
<comment type="similarity">
    <text evidence="2">Belongs to the ODR-4 family.</text>
</comment>
<proteinExistence type="inferred from homology"/>
<dbReference type="Proteomes" id="UP001153620">
    <property type="component" value="Chromosome 2"/>
</dbReference>
<keyword evidence="3 6" id="KW-0812">Transmembrane</keyword>
<reference evidence="7" key="1">
    <citation type="submission" date="2022-01" db="EMBL/GenBank/DDBJ databases">
        <authorList>
            <person name="King R."/>
        </authorList>
    </citation>
    <scope>NUCLEOTIDE SEQUENCE</scope>
</reference>
<dbReference type="PANTHER" id="PTHR33966:SF1">
    <property type="entry name" value="PROTEIN ODR-4 HOMOLOG"/>
    <property type="match status" value="1"/>
</dbReference>
<evidence type="ECO:0000256" key="4">
    <source>
        <dbReference type="ARBA" id="ARBA00022989"/>
    </source>
</evidence>
<dbReference type="InterPro" id="IPR029454">
    <property type="entry name" value="ODR-4-like"/>
</dbReference>
<dbReference type="GO" id="GO:0012505">
    <property type="term" value="C:endomembrane system"/>
    <property type="evidence" value="ECO:0007669"/>
    <property type="project" value="TreeGrafter"/>
</dbReference>